<reference evidence="2" key="1">
    <citation type="journal article" date="2019" name="BMC Genomics">
        <title>A new reference genome for Sorghum bicolor reveals high levels of sequence similarity between sweet and grain genotypes: implications for the genetics of sugar metabolism.</title>
        <authorList>
            <person name="Cooper E.A."/>
            <person name="Brenton Z.W."/>
            <person name="Flinn B.S."/>
            <person name="Jenkins J."/>
            <person name="Shu S."/>
            <person name="Flowers D."/>
            <person name="Luo F."/>
            <person name="Wang Y."/>
            <person name="Xia P."/>
            <person name="Barry K."/>
            <person name="Daum C."/>
            <person name="Lipzen A."/>
            <person name="Yoshinaga Y."/>
            <person name="Schmutz J."/>
            <person name="Saski C."/>
            <person name="Vermerris W."/>
            <person name="Kresovich S."/>
        </authorList>
    </citation>
    <scope>NUCLEOTIDE SEQUENCE</scope>
</reference>
<protein>
    <submittedName>
        <fullName evidence="2">Uncharacterized protein</fullName>
    </submittedName>
</protein>
<keyword evidence="1" id="KW-1133">Transmembrane helix</keyword>
<accession>A0A921R2L0</accession>
<sequence length="162" mass="17789">MATLSLPSAKQTTTGEHRETKELRKGRLVLFVLLTAYSGLLMYLLWGDLVSVASVQVTYVGVGLLLGRLSGCWEPRRTDDGGRRWQLDAVLWLVFLSSGVLQVSRLARTAASSTSVPMLLAAVGAAALGVGGCCAYLLHRRSWSKQQRQELIFMPLRQDPRS</sequence>
<feature type="transmembrane region" description="Helical" evidence="1">
    <location>
        <begin position="52"/>
        <end position="73"/>
    </location>
</feature>
<dbReference type="Proteomes" id="UP000807115">
    <property type="component" value="Chromosome 4"/>
</dbReference>
<reference evidence="2" key="2">
    <citation type="submission" date="2020-10" db="EMBL/GenBank/DDBJ databases">
        <authorList>
            <person name="Cooper E.A."/>
            <person name="Brenton Z.W."/>
            <person name="Flinn B.S."/>
            <person name="Jenkins J."/>
            <person name="Shu S."/>
            <person name="Flowers D."/>
            <person name="Luo F."/>
            <person name="Wang Y."/>
            <person name="Xia P."/>
            <person name="Barry K."/>
            <person name="Daum C."/>
            <person name="Lipzen A."/>
            <person name="Yoshinaga Y."/>
            <person name="Schmutz J."/>
            <person name="Saski C."/>
            <person name="Vermerris W."/>
            <person name="Kresovich S."/>
        </authorList>
    </citation>
    <scope>NUCLEOTIDE SEQUENCE</scope>
</reference>
<comment type="caution">
    <text evidence="2">The sequence shown here is derived from an EMBL/GenBank/DDBJ whole genome shotgun (WGS) entry which is preliminary data.</text>
</comment>
<evidence type="ECO:0000313" key="3">
    <source>
        <dbReference type="Proteomes" id="UP000807115"/>
    </source>
</evidence>
<gene>
    <name evidence="2" type="ORF">BDA96_04G099800</name>
</gene>
<proteinExistence type="predicted"/>
<evidence type="ECO:0000256" key="1">
    <source>
        <dbReference type="SAM" id="Phobius"/>
    </source>
</evidence>
<organism evidence="2 3">
    <name type="scientific">Sorghum bicolor</name>
    <name type="common">Sorghum</name>
    <name type="synonym">Sorghum vulgare</name>
    <dbReference type="NCBI Taxonomy" id="4558"/>
    <lineage>
        <taxon>Eukaryota</taxon>
        <taxon>Viridiplantae</taxon>
        <taxon>Streptophyta</taxon>
        <taxon>Embryophyta</taxon>
        <taxon>Tracheophyta</taxon>
        <taxon>Spermatophyta</taxon>
        <taxon>Magnoliopsida</taxon>
        <taxon>Liliopsida</taxon>
        <taxon>Poales</taxon>
        <taxon>Poaceae</taxon>
        <taxon>PACMAD clade</taxon>
        <taxon>Panicoideae</taxon>
        <taxon>Andropogonodae</taxon>
        <taxon>Andropogoneae</taxon>
        <taxon>Sorghinae</taxon>
        <taxon>Sorghum</taxon>
    </lineage>
</organism>
<evidence type="ECO:0000313" key="2">
    <source>
        <dbReference type="EMBL" id="KAG0532337.1"/>
    </source>
</evidence>
<feature type="transmembrane region" description="Helical" evidence="1">
    <location>
        <begin position="28"/>
        <end position="46"/>
    </location>
</feature>
<dbReference type="AlphaFoldDB" id="A0A921R2L0"/>
<dbReference type="EMBL" id="CM027683">
    <property type="protein sequence ID" value="KAG0532337.1"/>
    <property type="molecule type" value="Genomic_DNA"/>
</dbReference>
<name>A0A921R2L0_SORBI</name>
<feature type="transmembrane region" description="Helical" evidence="1">
    <location>
        <begin position="85"/>
        <end position="104"/>
    </location>
</feature>
<keyword evidence="1" id="KW-0812">Transmembrane</keyword>
<feature type="transmembrane region" description="Helical" evidence="1">
    <location>
        <begin position="116"/>
        <end position="138"/>
    </location>
</feature>
<keyword evidence="1" id="KW-0472">Membrane</keyword>